<evidence type="ECO:0000313" key="3">
    <source>
        <dbReference type="Proteomes" id="UP000663866"/>
    </source>
</evidence>
<evidence type="ECO:0000313" key="1">
    <source>
        <dbReference type="EMBL" id="CAF4634638.1"/>
    </source>
</evidence>
<organism evidence="1 3">
    <name type="scientific">Rotaria magnacalcarata</name>
    <dbReference type="NCBI Taxonomy" id="392030"/>
    <lineage>
        <taxon>Eukaryota</taxon>
        <taxon>Metazoa</taxon>
        <taxon>Spiralia</taxon>
        <taxon>Gnathifera</taxon>
        <taxon>Rotifera</taxon>
        <taxon>Eurotatoria</taxon>
        <taxon>Bdelloidea</taxon>
        <taxon>Philodinida</taxon>
        <taxon>Philodinidae</taxon>
        <taxon>Rotaria</taxon>
    </lineage>
</organism>
<dbReference type="EMBL" id="CAJOBG010081771">
    <property type="protein sequence ID" value="CAF4634638.1"/>
    <property type="molecule type" value="Genomic_DNA"/>
</dbReference>
<feature type="non-terminal residue" evidence="1">
    <location>
        <position position="1"/>
    </location>
</feature>
<accession>A0A821EDA2</accession>
<dbReference type="AlphaFoldDB" id="A0A821EDA2"/>
<dbReference type="Proteomes" id="UP000663866">
    <property type="component" value="Unassembled WGS sequence"/>
</dbReference>
<gene>
    <name evidence="1" type="ORF">OVN521_LOCUS46346</name>
    <name evidence="2" type="ORF">OVN521_LOCUS46381</name>
</gene>
<dbReference type="EMBL" id="CAJOBG010082136">
    <property type="protein sequence ID" value="CAF4635728.1"/>
    <property type="molecule type" value="Genomic_DNA"/>
</dbReference>
<evidence type="ECO:0000313" key="2">
    <source>
        <dbReference type="EMBL" id="CAF4635728.1"/>
    </source>
</evidence>
<sequence length="70" mass="7651">MIANSINNQRIRKQNDTISLNTLFSSSSSSSSSSNGIYPIASFLANLTNNRDNVTQIATNENKTQQQSTL</sequence>
<proteinExistence type="predicted"/>
<reference evidence="1" key="1">
    <citation type="submission" date="2021-02" db="EMBL/GenBank/DDBJ databases">
        <authorList>
            <person name="Nowell W R."/>
        </authorList>
    </citation>
    <scope>NUCLEOTIDE SEQUENCE</scope>
</reference>
<keyword evidence="3" id="KW-1185">Reference proteome</keyword>
<comment type="caution">
    <text evidence="1">The sequence shown here is derived from an EMBL/GenBank/DDBJ whole genome shotgun (WGS) entry which is preliminary data.</text>
</comment>
<protein>
    <submittedName>
        <fullName evidence="1">Uncharacterized protein</fullName>
    </submittedName>
</protein>
<name>A0A821EDA2_9BILA</name>